<organism evidence="1 2">
    <name type="scientific">Sphingobacterium kitahiroshimense</name>
    <dbReference type="NCBI Taxonomy" id="470446"/>
    <lineage>
        <taxon>Bacteria</taxon>
        <taxon>Pseudomonadati</taxon>
        <taxon>Bacteroidota</taxon>
        <taxon>Sphingobacteriia</taxon>
        <taxon>Sphingobacteriales</taxon>
        <taxon>Sphingobacteriaceae</taxon>
        <taxon>Sphingobacterium</taxon>
    </lineage>
</organism>
<reference evidence="1 2" key="1">
    <citation type="submission" date="2024-04" db="EMBL/GenBank/DDBJ databases">
        <title>WGS of bacteria from Torrens River.</title>
        <authorList>
            <person name="Wyrsch E.R."/>
            <person name="Drigo B."/>
        </authorList>
    </citation>
    <scope>NUCLEOTIDE SEQUENCE [LARGE SCALE GENOMIC DNA]</scope>
    <source>
        <strain evidence="1 2">TWI391</strain>
    </source>
</reference>
<name>A0ABV0C0G6_9SPHI</name>
<keyword evidence="2" id="KW-1185">Reference proteome</keyword>
<evidence type="ECO:0000313" key="1">
    <source>
        <dbReference type="EMBL" id="MEN5379102.1"/>
    </source>
</evidence>
<evidence type="ECO:0000313" key="2">
    <source>
        <dbReference type="Proteomes" id="UP001409291"/>
    </source>
</evidence>
<dbReference type="EMBL" id="JBDJNQ010000009">
    <property type="protein sequence ID" value="MEN5379102.1"/>
    <property type="molecule type" value="Genomic_DNA"/>
</dbReference>
<protein>
    <submittedName>
        <fullName evidence="1">Uncharacterized protein</fullName>
    </submittedName>
</protein>
<gene>
    <name evidence="1" type="ORF">ABE541_17700</name>
</gene>
<accession>A0ABV0C0G6</accession>
<dbReference type="RefSeq" id="WP_346581888.1">
    <property type="nucleotide sequence ID" value="NZ_JBDJNQ010000009.1"/>
</dbReference>
<proteinExistence type="predicted"/>
<comment type="caution">
    <text evidence="1">The sequence shown here is derived from an EMBL/GenBank/DDBJ whole genome shotgun (WGS) entry which is preliminary data.</text>
</comment>
<dbReference type="Proteomes" id="UP001409291">
    <property type="component" value="Unassembled WGS sequence"/>
</dbReference>
<sequence>MKKRNRICIYPKEAAVLLGRTEKHTYRIFQAIRDCYGLKSNQYVSISLFADYTGLPEEEIRKLLL</sequence>